<evidence type="ECO:0000259" key="1">
    <source>
        <dbReference type="SMART" id="SM01119"/>
    </source>
</evidence>
<proteinExistence type="predicted"/>
<protein>
    <submittedName>
        <fullName evidence="2">Amino acid deaminase</fullName>
    </submittedName>
</protein>
<dbReference type="PANTHER" id="PTHR28004:SF8">
    <property type="entry name" value="D-SERINE DEAMINASE"/>
    <property type="match status" value="1"/>
</dbReference>
<dbReference type="PANTHER" id="PTHR28004">
    <property type="entry name" value="ZGC:162816-RELATED"/>
    <property type="match status" value="1"/>
</dbReference>
<dbReference type="Gene3D" id="3.20.20.10">
    <property type="entry name" value="Alanine racemase"/>
    <property type="match status" value="1"/>
</dbReference>
<dbReference type="SMART" id="SM01119">
    <property type="entry name" value="D-ser_dehydrat"/>
    <property type="match status" value="1"/>
</dbReference>
<gene>
    <name evidence="2" type="ORF">JGU71_09090</name>
</gene>
<evidence type="ECO:0000313" key="2">
    <source>
        <dbReference type="EMBL" id="MBJ8339038.1"/>
    </source>
</evidence>
<comment type="caution">
    <text evidence="2">The sequence shown here is derived from an EMBL/GenBank/DDBJ whole genome shotgun (WGS) entry which is preliminary data.</text>
</comment>
<dbReference type="Pfam" id="PF14031">
    <property type="entry name" value="D-ser_dehydrat"/>
    <property type="match status" value="1"/>
</dbReference>
<feature type="domain" description="D-serine dehydratase-like" evidence="1">
    <location>
        <begin position="368"/>
        <end position="466"/>
    </location>
</feature>
<dbReference type="InterPro" id="IPR051466">
    <property type="entry name" value="D-amino_acid_metab_enzyme"/>
</dbReference>
<name>A0A934NPM0_9NOCA</name>
<keyword evidence="3" id="KW-1185">Reference proteome</keyword>
<accession>A0A934NPM0</accession>
<dbReference type="Proteomes" id="UP000655868">
    <property type="component" value="Unassembled WGS sequence"/>
</dbReference>
<reference evidence="2" key="1">
    <citation type="submission" date="2020-12" db="EMBL/GenBank/DDBJ databases">
        <title>Antrihabitans popcorni sp. nov. and Antrihabitans auranticaus sp. nov., isolated from a larva cave.</title>
        <authorList>
            <person name="Lee S.D."/>
            <person name="Kim I.S."/>
        </authorList>
    </citation>
    <scope>NUCLEOTIDE SEQUENCE</scope>
    <source>
        <strain evidence="2">YC3-6</strain>
    </source>
</reference>
<organism evidence="2 3">
    <name type="scientific">Antrihabitans stalagmiti</name>
    <dbReference type="NCBI Taxonomy" id="2799499"/>
    <lineage>
        <taxon>Bacteria</taxon>
        <taxon>Bacillati</taxon>
        <taxon>Actinomycetota</taxon>
        <taxon>Actinomycetes</taxon>
        <taxon>Mycobacteriales</taxon>
        <taxon>Nocardiaceae</taxon>
        <taxon>Antrihabitans</taxon>
    </lineage>
</organism>
<dbReference type="InterPro" id="IPR026956">
    <property type="entry name" value="D-ser_dehydrat-like_dom"/>
</dbReference>
<dbReference type="InterPro" id="IPR042208">
    <property type="entry name" value="D-ser_dehydrat-like_sf"/>
</dbReference>
<dbReference type="InterPro" id="IPR029066">
    <property type="entry name" value="PLP-binding_barrel"/>
</dbReference>
<sequence length="483" mass="51996">MLATSHQSPPNPCASRAVHCRIARSNKIRNTRCTIRNARTTAGRTQTVIDAQAVAALRNRTLGPEHKGLPPAAWGSTVYEFLSTAPTFEQLITPALTLDNAAIDSNVAAMAEWAEQEGVLLAPHGKTTMAPQLWSRQLDAGAWAITLATIWQVQFARSYGVERIMLANALVDPTGLRWIAQELDRDPSFDFYCWADSVDTVALMEDTLRSAAGEAHVNVIVELGGPHGRTGARSVEAALDVAHAVAKSSRLSLAGVGGYEGALSHDRTPAGLTNVRNYLDELARLHVELQSAGTYSERAIITAGGSAYQDLVVDRLAKLAGERDGGIATSVVLRSGAYIIHDDGFYAGISPMIEGRAESPSQHALRSAMHGWARVVSHPEPELALLDAGKRDLPYDEGLPVPQRFAGPDARVLDSGATISALNDQHAFLRLPGVRADAVAIGDVVRLGLSHPCTAFDKWRLIPVLDDADAEHPRIVDFIHTFF</sequence>
<dbReference type="Gene3D" id="2.40.37.20">
    <property type="entry name" value="D-serine dehydratase-like domain"/>
    <property type="match status" value="1"/>
</dbReference>
<dbReference type="EMBL" id="JAEMNV010000003">
    <property type="protein sequence ID" value="MBJ8339038.1"/>
    <property type="molecule type" value="Genomic_DNA"/>
</dbReference>
<dbReference type="AlphaFoldDB" id="A0A934NPM0"/>
<evidence type="ECO:0000313" key="3">
    <source>
        <dbReference type="Proteomes" id="UP000655868"/>
    </source>
</evidence>
<dbReference type="SUPFAM" id="SSF51419">
    <property type="entry name" value="PLP-binding barrel"/>
    <property type="match status" value="1"/>
</dbReference>